<evidence type="ECO:0000313" key="2">
    <source>
        <dbReference type="EMBL" id="GIG08771.1"/>
    </source>
</evidence>
<dbReference type="RefSeq" id="WP_203695071.1">
    <property type="nucleotide sequence ID" value="NZ_BAAALC010000051.1"/>
</dbReference>
<feature type="transmembrane region" description="Helical" evidence="1">
    <location>
        <begin position="131"/>
        <end position="151"/>
    </location>
</feature>
<proteinExistence type="predicted"/>
<sequence>MGKSDLMDRVTTDLSRGHTYPAIQRMHSLVAAHPTDLDLRRRLAAIYRATGNAVEAGRWSYLDDIAEPEELEAFEARYPAHRRLDALRWPTGAPAPTDISRVRLAPLLAAAASAQSPKPNPRRGSRLQTSAAVAALVALSTLVVIGARTALDWIF</sequence>
<dbReference type="Pfam" id="PF20225">
    <property type="entry name" value="DUF6584"/>
    <property type="match status" value="1"/>
</dbReference>
<dbReference type="Proteomes" id="UP000630887">
    <property type="component" value="Unassembled WGS sequence"/>
</dbReference>
<keyword evidence="1" id="KW-1133">Transmembrane helix</keyword>
<gene>
    <name evidence="2" type="ORF">Cco03nite_54710</name>
</gene>
<dbReference type="InterPro" id="IPR046491">
    <property type="entry name" value="DUF6584"/>
</dbReference>
<name>A0A8J3PBC6_9ACTN</name>
<protein>
    <submittedName>
        <fullName evidence="2">Uncharacterized protein</fullName>
    </submittedName>
</protein>
<evidence type="ECO:0000313" key="3">
    <source>
        <dbReference type="Proteomes" id="UP000630887"/>
    </source>
</evidence>
<organism evidence="2 3">
    <name type="scientific">Catellatospora coxensis</name>
    <dbReference type="NCBI Taxonomy" id="310354"/>
    <lineage>
        <taxon>Bacteria</taxon>
        <taxon>Bacillati</taxon>
        <taxon>Actinomycetota</taxon>
        <taxon>Actinomycetes</taxon>
        <taxon>Micromonosporales</taxon>
        <taxon>Micromonosporaceae</taxon>
        <taxon>Catellatospora</taxon>
    </lineage>
</organism>
<evidence type="ECO:0000256" key="1">
    <source>
        <dbReference type="SAM" id="Phobius"/>
    </source>
</evidence>
<dbReference type="AlphaFoldDB" id="A0A8J3PBC6"/>
<keyword evidence="3" id="KW-1185">Reference proteome</keyword>
<keyword evidence="1" id="KW-0812">Transmembrane</keyword>
<keyword evidence="1" id="KW-0472">Membrane</keyword>
<comment type="caution">
    <text evidence="2">The sequence shown here is derived from an EMBL/GenBank/DDBJ whole genome shotgun (WGS) entry which is preliminary data.</text>
</comment>
<reference evidence="2 3" key="1">
    <citation type="submission" date="2021-01" db="EMBL/GenBank/DDBJ databases">
        <title>Whole genome shotgun sequence of Catellatospora coxensis NBRC 107359.</title>
        <authorList>
            <person name="Komaki H."/>
            <person name="Tamura T."/>
        </authorList>
    </citation>
    <scope>NUCLEOTIDE SEQUENCE [LARGE SCALE GENOMIC DNA]</scope>
    <source>
        <strain evidence="2 3">NBRC 107359</strain>
    </source>
</reference>
<dbReference type="EMBL" id="BONI01000052">
    <property type="protein sequence ID" value="GIG08771.1"/>
    <property type="molecule type" value="Genomic_DNA"/>
</dbReference>
<accession>A0A8J3PBC6</accession>